<proteinExistence type="predicted"/>
<gene>
    <name evidence="1" type="ORF">AVDCRST_MAG86-2591</name>
</gene>
<reference evidence="1" key="1">
    <citation type="submission" date="2020-02" db="EMBL/GenBank/DDBJ databases">
        <authorList>
            <person name="Meier V. D."/>
        </authorList>
    </citation>
    <scope>NUCLEOTIDE SEQUENCE</scope>
    <source>
        <strain evidence="1">AVDCRST_MAG86</strain>
    </source>
</reference>
<evidence type="ECO:0000313" key="1">
    <source>
        <dbReference type="EMBL" id="CAA9579744.1"/>
    </source>
</evidence>
<protein>
    <submittedName>
        <fullName evidence="1">Uncharacterized protein</fullName>
    </submittedName>
</protein>
<name>A0A6J4VIV0_9DEIN</name>
<sequence length="79" mass="8859">MKVYKAWNGTLDKYGKGLYVFVVAENDEQALSMAKEAFSSRRSTTRSNSEAFIRMHAIIDDVSRPGTSGVWELPGEPYP</sequence>
<dbReference type="EMBL" id="CADCWP010000231">
    <property type="protein sequence ID" value="CAA9579744.1"/>
    <property type="molecule type" value="Genomic_DNA"/>
</dbReference>
<accession>A0A6J4VIV0</accession>
<dbReference type="AlphaFoldDB" id="A0A6J4VIV0"/>
<organism evidence="1">
    <name type="scientific">uncultured Truepera sp</name>
    <dbReference type="NCBI Taxonomy" id="543023"/>
    <lineage>
        <taxon>Bacteria</taxon>
        <taxon>Thermotogati</taxon>
        <taxon>Deinococcota</taxon>
        <taxon>Deinococci</taxon>
        <taxon>Trueperales</taxon>
        <taxon>Trueperaceae</taxon>
        <taxon>Truepera</taxon>
        <taxon>environmental samples</taxon>
    </lineage>
</organism>